<evidence type="ECO:0000256" key="1">
    <source>
        <dbReference type="SAM" id="Phobius"/>
    </source>
</evidence>
<dbReference type="OrthoDB" id="421979at2759"/>
<protein>
    <submittedName>
        <fullName evidence="2">Uncharacterized protein</fullName>
    </submittedName>
</protein>
<keyword evidence="1" id="KW-1133">Transmembrane helix</keyword>
<keyword evidence="1" id="KW-0472">Membrane</keyword>
<keyword evidence="3" id="KW-1185">Reference proteome</keyword>
<dbReference type="Proteomes" id="UP000631114">
    <property type="component" value="Unassembled WGS sequence"/>
</dbReference>
<evidence type="ECO:0000313" key="2">
    <source>
        <dbReference type="EMBL" id="KAF9597591.1"/>
    </source>
</evidence>
<dbReference type="FunFam" id="3.90.550.50:FF:000006">
    <property type="entry name" value="Fringe-related protein-like"/>
    <property type="match status" value="1"/>
</dbReference>
<dbReference type="Gene3D" id="3.90.550.50">
    <property type="match status" value="1"/>
</dbReference>
<proteinExistence type="predicted"/>
<feature type="transmembrane region" description="Helical" evidence="1">
    <location>
        <begin position="33"/>
        <end position="55"/>
    </location>
</feature>
<gene>
    <name evidence="2" type="ORF">IFM89_019959</name>
</gene>
<dbReference type="EMBL" id="JADFTS010000007">
    <property type="protein sequence ID" value="KAF9597591.1"/>
    <property type="molecule type" value="Genomic_DNA"/>
</dbReference>
<dbReference type="InterPro" id="IPR006740">
    <property type="entry name" value="DUF604"/>
</dbReference>
<evidence type="ECO:0000313" key="3">
    <source>
        <dbReference type="Proteomes" id="UP000631114"/>
    </source>
</evidence>
<sequence length="500" mass="57360">MSQIRDTTTTHDSPLKFLKPCTTPEKSGELISFFMKGALSISLLVSIYFVFFSNFSGQSRWLIRYCPSCENFSAVHHRSIDRLEKTNISHILFGIGGSVKTWKDRRHYSELWWKPNTTRGYVWLDEKPNENEPWLVNSPPYRVSEDTSKFKYTNWYGSRSAIRIARIVLESFRLGNDNVRWLVLGDDDTVFFPENLIDVLSRYDHNQMYYIGGNSESVEQDVIHSYGMAFGGGGMALSYPLVVQLVKLLDGCIDRYHYLYGSDERICACVAEIGVSITKELGFHQFDIRDDPYGLLAAHPVAPLVSLHHLDYVKPLFPEKDQLDSLRSLMGVYKMDPVRTLQHSFCYDLKQNWSVSISWGYTVQIYPTLLTAKQLETPLQTFRTWKSWSNGPFTFNTRLPNNEACERPVIFYLDRVDEVGRGKMFTSYKRISSLGGDECGLATHATVLALQTVEVSSSKMIGKDWKRVRRRQCCEIVKHESSALQIMIRRCGSGETVTLP</sequence>
<keyword evidence="1" id="KW-0812">Transmembrane</keyword>
<comment type="caution">
    <text evidence="2">The sequence shown here is derived from an EMBL/GenBank/DDBJ whole genome shotgun (WGS) entry which is preliminary data.</text>
</comment>
<name>A0A835HEA9_9MAGN</name>
<dbReference type="PANTHER" id="PTHR10811">
    <property type="entry name" value="FRINGE-RELATED"/>
    <property type="match status" value="1"/>
</dbReference>
<dbReference type="Pfam" id="PF04646">
    <property type="entry name" value="DUF604"/>
    <property type="match status" value="1"/>
</dbReference>
<dbReference type="AlphaFoldDB" id="A0A835HEA9"/>
<accession>A0A835HEA9</accession>
<organism evidence="2 3">
    <name type="scientific">Coptis chinensis</name>
    <dbReference type="NCBI Taxonomy" id="261450"/>
    <lineage>
        <taxon>Eukaryota</taxon>
        <taxon>Viridiplantae</taxon>
        <taxon>Streptophyta</taxon>
        <taxon>Embryophyta</taxon>
        <taxon>Tracheophyta</taxon>
        <taxon>Spermatophyta</taxon>
        <taxon>Magnoliopsida</taxon>
        <taxon>Ranunculales</taxon>
        <taxon>Ranunculaceae</taxon>
        <taxon>Coptidoideae</taxon>
        <taxon>Coptis</taxon>
    </lineage>
</organism>
<reference evidence="2 3" key="1">
    <citation type="submission" date="2020-10" db="EMBL/GenBank/DDBJ databases">
        <title>The Coptis chinensis genome and diversification of protoberbering-type alkaloids.</title>
        <authorList>
            <person name="Wang B."/>
            <person name="Shu S."/>
            <person name="Song C."/>
            <person name="Liu Y."/>
        </authorList>
    </citation>
    <scope>NUCLEOTIDE SEQUENCE [LARGE SCALE GENOMIC DNA]</scope>
    <source>
        <strain evidence="2">HL-2020</strain>
        <tissue evidence="2">Leaf</tissue>
    </source>
</reference>